<evidence type="ECO:0000313" key="3">
    <source>
        <dbReference type="Proteomes" id="UP000603708"/>
    </source>
</evidence>
<proteinExistence type="predicted"/>
<sequence>MAVIHPVSGELVGLLFQMQGVPQQPVHHFEGAGGKVEARRVKGPRLVSEQRVGGNQGDDEAASTPSRSRQEISAPDQPVNISSSNGIVTSSTGGNSHAGLWGQRPSLFGSQPVQHPVEGGDQHGDVASPTDIRALGGRRSVVVMARMRCRSGTSVMWNGRHEPGRHSPGEDVCLGE</sequence>
<name>A0A919GQF8_9ACTN</name>
<reference evidence="2" key="2">
    <citation type="submission" date="2020-09" db="EMBL/GenBank/DDBJ databases">
        <authorList>
            <person name="Sun Q."/>
            <person name="Ohkuma M."/>
        </authorList>
    </citation>
    <scope>NUCLEOTIDE SEQUENCE</scope>
    <source>
        <strain evidence="2">JCM 5069</strain>
    </source>
</reference>
<evidence type="ECO:0000313" key="2">
    <source>
        <dbReference type="EMBL" id="GHH88731.1"/>
    </source>
</evidence>
<gene>
    <name evidence="2" type="ORF">GCM10018793_69520</name>
</gene>
<evidence type="ECO:0000256" key="1">
    <source>
        <dbReference type="SAM" id="MobiDB-lite"/>
    </source>
</evidence>
<comment type="caution">
    <text evidence="2">The sequence shown here is derived from an EMBL/GenBank/DDBJ whole genome shotgun (WGS) entry which is preliminary data.</text>
</comment>
<accession>A0A919GQF8</accession>
<reference evidence="2" key="1">
    <citation type="journal article" date="2014" name="Int. J. Syst. Evol. Microbiol.">
        <title>Complete genome sequence of Corynebacterium casei LMG S-19264T (=DSM 44701T), isolated from a smear-ripened cheese.</title>
        <authorList>
            <consortium name="US DOE Joint Genome Institute (JGI-PGF)"/>
            <person name="Walter F."/>
            <person name="Albersmeier A."/>
            <person name="Kalinowski J."/>
            <person name="Ruckert C."/>
        </authorList>
    </citation>
    <scope>NUCLEOTIDE SEQUENCE</scope>
    <source>
        <strain evidence="2">JCM 5069</strain>
    </source>
</reference>
<organism evidence="2 3">
    <name type="scientific">Streptomyces sulfonofaciens</name>
    <dbReference type="NCBI Taxonomy" id="68272"/>
    <lineage>
        <taxon>Bacteria</taxon>
        <taxon>Bacillati</taxon>
        <taxon>Actinomycetota</taxon>
        <taxon>Actinomycetes</taxon>
        <taxon>Kitasatosporales</taxon>
        <taxon>Streptomycetaceae</taxon>
        <taxon>Streptomyces</taxon>
    </lineage>
</organism>
<dbReference type="EMBL" id="BNCD01000041">
    <property type="protein sequence ID" value="GHH88731.1"/>
    <property type="molecule type" value="Genomic_DNA"/>
</dbReference>
<feature type="region of interest" description="Disordered" evidence="1">
    <location>
        <begin position="31"/>
        <end position="128"/>
    </location>
</feature>
<dbReference type="Proteomes" id="UP000603708">
    <property type="component" value="Unassembled WGS sequence"/>
</dbReference>
<dbReference type="AlphaFoldDB" id="A0A919GQF8"/>
<keyword evidence="3" id="KW-1185">Reference proteome</keyword>
<protein>
    <submittedName>
        <fullName evidence="2">Uncharacterized protein</fullName>
    </submittedName>
</protein>
<feature type="compositionally biased region" description="Polar residues" evidence="1">
    <location>
        <begin position="79"/>
        <end position="95"/>
    </location>
</feature>